<evidence type="ECO:0000313" key="4">
    <source>
        <dbReference type="Proteomes" id="UP000054359"/>
    </source>
</evidence>
<dbReference type="GO" id="GO:0005829">
    <property type="term" value="C:cytosol"/>
    <property type="evidence" value="ECO:0007669"/>
    <property type="project" value="TreeGrafter"/>
</dbReference>
<sequence length="395" mass="43926">MLGGIAGLGNLGLGSPNFLEVQQQMQRELLQNPELLQQIMTNPFVQSMMENPEYMRQIITSNPQMQEMLEKNPEIGHMLSNPEVLRNTMEIARNPVMLQELIRTRVETMPASASQNAEDTTNKETESDSKARESESEASVKSVTSESQASETEAPNKESSDTQQGTTEAGTPTGLFTSPGLQSIMQQMMQNPQLVQEMFSAPYMQSMMDALAANPEVASQIMVNNPIFGNNPVLQEQMRQSLPAFIQQMQNPELQRFVSNPQALSAMMNIHQGLDQLQQAAPNVFNMFPGQPPVPPFLSHNPEVTRTANSSSNGKNENNEANVTSQDTFSYFMRNMVNAMAQGVNTESPPEERYRSQLEQMHMMGFVNRHANLQALIATFGDVNAAVERILFHAP</sequence>
<dbReference type="AlphaFoldDB" id="A0A087TIK9"/>
<keyword evidence="4" id="KW-1185">Reference proteome</keyword>
<dbReference type="Gene3D" id="1.10.8.10">
    <property type="entry name" value="DNA helicase RuvA subunit, C-terminal domain"/>
    <property type="match status" value="1"/>
</dbReference>
<feature type="non-terminal residue" evidence="3">
    <location>
        <position position="395"/>
    </location>
</feature>
<organism evidence="3 4">
    <name type="scientific">Stegodyphus mimosarum</name>
    <name type="common">African social velvet spider</name>
    <dbReference type="NCBI Taxonomy" id="407821"/>
    <lineage>
        <taxon>Eukaryota</taxon>
        <taxon>Metazoa</taxon>
        <taxon>Ecdysozoa</taxon>
        <taxon>Arthropoda</taxon>
        <taxon>Chelicerata</taxon>
        <taxon>Arachnida</taxon>
        <taxon>Araneae</taxon>
        <taxon>Araneomorphae</taxon>
        <taxon>Entelegynae</taxon>
        <taxon>Eresoidea</taxon>
        <taxon>Eresidae</taxon>
        <taxon>Stegodyphus</taxon>
    </lineage>
</organism>
<proteinExistence type="predicted"/>
<name>A0A087TIK9_STEMI</name>
<protein>
    <submittedName>
        <fullName evidence="3">Ubiquilin-1</fullName>
    </submittedName>
</protein>
<dbReference type="SMART" id="SM00727">
    <property type="entry name" value="STI1"/>
    <property type="match status" value="4"/>
</dbReference>
<dbReference type="InterPro" id="IPR015496">
    <property type="entry name" value="Ubiquilin"/>
</dbReference>
<feature type="compositionally biased region" description="Polar residues" evidence="1">
    <location>
        <begin position="137"/>
        <end position="153"/>
    </location>
</feature>
<dbReference type="GO" id="GO:0031593">
    <property type="term" value="F:polyubiquitin modification-dependent protein binding"/>
    <property type="evidence" value="ECO:0007669"/>
    <property type="project" value="TreeGrafter"/>
</dbReference>
<dbReference type="InterPro" id="IPR006636">
    <property type="entry name" value="STI1_HS-bd"/>
</dbReference>
<reference evidence="3 4" key="1">
    <citation type="submission" date="2013-11" db="EMBL/GenBank/DDBJ databases">
        <title>Genome sequencing of Stegodyphus mimosarum.</title>
        <authorList>
            <person name="Bechsgaard J."/>
        </authorList>
    </citation>
    <scope>NUCLEOTIDE SEQUENCE [LARGE SCALE GENOMIC DNA]</scope>
</reference>
<dbReference type="OMA" id="FNMFPGQ"/>
<feature type="compositionally biased region" description="Basic and acidic residues" evidence="1">
    <location>
        <begin position="120"/>
        <end position="135"/>
    </location>
</feature>
<dbReference type="InterPro" id="IPR015940">
    <property type="entry name" value="UBA"/>
</dbReference>
<dbReference type="CDD" id="cd14399">
    <property type="entry name" value="UBA_PLICs"/>
    <property type="match status" value="1"/>
</dbReference>
<dbReference type="EMBL" id="KK115370">
    <property type="protein sequence ID" value="KFM64948.1"/>
    <property type="molecule type" value="Genomic_DNA"/>
</dbReference>
<dbReference type="FunFam" id="1.10.260.100:FF:000001">
    <property type="entry name" value="Ubiquilin 1"/>
    <property type="match status" value="1"/>
</dbReference>
<evidence type="ECO:0000256" key="1">
    <source>
        <dbReference type="SAM" id="MobiDB-lite"/>
    </source>
</evidence>
<feature type="region of interest" description="Disordered" evidence="1">
    <location>
        <begin position="109"/>
        <end position="179"/>
    </location>
</feature>
<accession>A0A087TIK9</accession>
<feature type="domain" description="UBA" evidence="2">
    <location>
        <begin position="349"/>
        <end position="393"/>
    </location>
</feature>
<evidence type="ECO:0000313" key="3">
    <source>
        <dbReference type="EMBL" id="KFM64948.1"/>
    </source>
</evidence>
<dbReference type="PANTHER" id="PTHR10677">
    <property type="entry name" value="UBIQUILIN"/>
    <property type="match status" value="1"/>
</dbReference>
<dbReference type="Gene3D" id="1.10.260.100">
    <property type="match status" value="2"/>
</dbReference>
<dbReference type="InterPro" id="IPR009060">
    <property type="entry name" value="UBA-like_sf"/>
</dbReference>
<dbReference type="PANTHER" id="PTHR10677:SF3">
    <property type="entry name" value="FI07626P-RELATED"/>
    <property type="match status" value="1"/>
</dbReference>
<dbReference type="STRING" id="407821.A0A087TIK9"/>
<dbReference type="FunFam" id="1.10.260.100:FF:000003">
    <property type="entry name" value="Ubiquilin 1"/>
    <property type="match status" value="1"/>
</dbReference>
<dbReference type="PROSITE" id="PS50030">
    <property type="entry name" value="UBA"/>
    <property type="match status" value="1"/>
</dbReference>
<dbReference type="GO" id="GO:0006511">
    <property type="term" value="P:ubiquitin-dependent protein catabolic process"/>
    <property type="evidence" value="ECO:0007669"/>
    <property type="project" value="TreeGrafter"/>
</dbReference>
<gene>
    <name evidence="3" type="ORF">X975_10992</name>
</gene>
<dbReference type="Proteomes" id="UP000054359">
    <property type="component" value="Unassembled WGS sequence"/>
</dbReference>
<dbReference type="OrthoDB" id="9450922at2759"/>
<dbReference type="Pfam" id="PF23195">
    <property type="entry name" value="UBQLN1"/>
    <property type="match status" value="1"/>
</dbReference>
<dbReference type="SUPFAM" id="SSF46934">
    <property type="entry name" value="UBA-like"/>
    <property type="match status" value="1"/>
</dbReference>
<dbReference type="SMART" id="SM00165">
    <property type="entry name" value="UBA"/>
    <property type="match status" value="1"/>
</dbReference>
<feature type="compositionally biased region" description="Polar residues" evidence="1">
    <location>
        <begin position="161"/>
        <end position="179"/>
    </location>
</feature>
<evidence type="ECO:0000259" key="2">
    <source>
        <dbReference type="PROSITE" id="PS50030"/>
    </source>
</evidence>